<evidence type="ECO:0000313" key="3">
    <source>
        <dbReference type="Proteomes" id="UP001596549"/>
    </source>
</evidence>
<evidence type="ECO:0000313" key="2">
    <source>
        <dbReference type="EMBL" id="MFC7371381.1"/>
    </source>
</evidence>
<dbReference type="EMBL" id="JBHTCP010000013">
    <property type="protein sequence ID" value="MFC7371381.1"/>
    <property type="molecule type" value="Genomic_DNA"/>
</dbReference>
<comment type="caution">
    <text evidence="2">The sequence shown here is derived from an EMBL/GenBank/DDBJ whole genome shotgun (WGS) entry which is preliminary data.</text>
</comment>
<protein>
    <submittedName>
        <fullName evidence="2">Glycosyltransferase</fullName>
    </submittedName>
</protein>
<dbReference type="InterPro" id="IPR053205">
    <property type="entry name" value="GHMP_kinase_L-arabinokinase"/>
</dbReference>
<dbReference type="InterPro" id="IPR007235">
    <property type="entry name" value="Glyco_trans_28_C"/>
</dbReference>
<accession>A0ABW2NPE5</accession>
<dbReference type="PANTHER" id="PTHR38134">
    <property type="entry name" value="SLR1395 PROTEIN"/>
    <property type="match status" value="1"/>
</dbReference>
<keyword evidence="3" id="KW-1185">Reference proteome</keyword>
<dbReference type="SUPFAM" id="SSF53756">
    <property type="entry name" value="UDP-Glycosyltransferase/glycogen phosphorylase"/>
    <property type="match status" value="2"/>
</dbReference>
<dbReference type="RefSeq" id="WP_379747897.1">
    <property type="nucleotide sequence ID" value="NZ_JBHTCP010000013.1"/>
</dbReference>
<dbReference type="Gene3D" id="3.40.50.2000">
    <property type="entry name" value="Glycogen Phosphorylase B"/>
    <property type="match status" value="1"/>
</dbReference>
<sequence length="351" mass="39681">MKTLAYYISDYGYGHASRSIALIRELLGKDKDIVVVICHSYALDFMKSSLSEHGDRVFFHYVRTDVGYVLRKDSLEVDSEELEKELRTYVMKLPALAVEEADYLRSFNVSAILSDISPVAMETAEQLGVPVIGVSNFTWYTAYQGMVSEECLTSLRHYYEKMDCFIALAGSDEHWDNQINAGFYARHVNEETVQKIKQSFNKKLIFMPIGMKIELGSINELPIWDHPQFSFVVSHNMNIEHPNVTQIQENDNEVQHYVAAADLVISKAGWGTAAEAAVAGTPLLLIERNAFTEDRNTTKALVNGGFAKSVSWEELQHIDLLQEYERFSNNRAVAPNEVSTIANTILDYIAK</sequence>
<name>A0ABW2NPE5_9BACL</name>
<gene>
    <name evidence="2" type="ORF">ACFQPF_06815</name>
</gene>
<organism evidence="2 3">
    <name type="scientific">Fictibacillus iocasae</name>
    <dbReference type="NCBI Taxonomy" id="2715437"/>
    <lineage>
        <taxon>Bacteria</taxon>
        <taxon>Bacillati</taxon>
        <taxon>Bacillota</taxon>
        <taxon>Bacilli</taxon>
        <taxon>Bacillales</taxon>
        <taxon>Fictibacillaceae</taxon>
        <taxon>Fictibacillus</taxon>
    </lineage>
</organism>
<dbReference type="PANTHER" id="PTHR38134:SF2">
    <property type="entry name" value="GALACTOKINASE"/>
    <property type="match status" value="1"/>
</dbReference>
<proteinExistence type="predicted"/>
<dbReference type="Proteomes" id="UP001596549">
    <property type="component" value="Unassembled WGS sequence"/>
</dbReference>
<reference evidence="3" key="1">
    <citation type="journal article" date="2019" name="Int. J. Syst. Evol. Microbiol.">
        <title>The Global Catalogue of Microorganisms (GCM) 10K type strain sequencing project: providing services to taxonomists for standard genome sequencing and annotation.</title>
        <authorList>
            <consortium name="The Broad Institute Genomics Platform"/>
            <consortium name="The Broad Institute Genome Sequencing Center for Infectious Disease"/>
            <person name="Wu L."/>
            <person name="Ma J."/>
        </authorList>
    </citation>
    <scope>NUCLEOTIDE SEQUENCE [LARGE SCALE GENOMIC DNA]</scope>
    <source>
        <strain evidence="3">NBRC 106396</strain>
    </source>
</reference>
<dbReference type="Pfam" id="PF04101">
    <property type="entry name" value="Glyco_tran_28_C"/>
    <property type="match status" value="1"/>
</dbReference>
<evidence type="ECO:0000259" key="1">
    <source>
        <dbReference type="Pfam" id="PF04101"/>
    </source>
</evidence>
<feature type="domain" description="Glycosyl transferase family 28 C-terminal" evidence="1">
    <location>
        <begin position="241"/>
        <end position="331"/>
    </location>
</feature>